<reference evidence="1 2" key="1">
    <citation type="submission" date="2017-04" db="EMBL/GenBank/DDBJ databases">
        <title>Draft genome sequence of Marssonina coronaria NL1: causal agent of apple blotch.</title>
        <authorList>
            <person name="Cheng Q."/>
        </authorList>
    </citation>
    <scope>NUCLEOTIDE SEQUENCE [LARGE SCALE GENOMIC DNA]</scope>
    <source>
        <strain evidence="1 2">NL1</strain>
    </source>
</reference>
<accession>A0A218ZAL7</accession>
<dbReference type="EMBL" id="MZNU01000081">
    <property type="protein sequence ID" value="OWP05099.1"/>
    <property type="molecule type" value="Genomic_DNA"/>
</dbReference>
<comment type="caution">
    <text evidence="1">The sequence shown here is derived from an EMBL/GenBank/DDBJ whole genome shotgun (WGS) entry which is preliminary data.</text>
</comment>
<evidence type="ECO:0000313" key="2">
    <source>
        <dbReference type="Proteomes" id="UP000242519"/>
    </source>
</evidence>
<proteinExistence type="predicted"/>
<dbReference type="AlphaFoldDB" id="A0A218ZAL7"/>
<evidence type="ECO:0000313" key="1">
    <source>
        <dbReference type="EMBL" id="OWP05099.1"/>
    </source>
</evidence>
<protein>
    <submittedName>
        <fullName evidence="1">Uncharacterized protein</fullName>
    </submittedName>
</protein>
<name>A0A218ZAL7_9HELO</name>
<keyword evidence="2" id="KW-1185">Reference proteome</keyword>
<dbReference type="InParanoid" id="A0A218ZAL7"/>
<dbReference type="OrthoDB" id="5344325at2759"/>
<gene>
    <name evidence="1" type="ORF">B2J93_8312</name>
</gene>
<dbReference type="Proteomes" id="UP000242519">
    <property type="component" value="Unassembled WGS sequence"/>
</dbReference>
<sequence>MQKEKAKGIFNPSPLYVYYWLTILKCNQAKDRPCSNCSRRYPPVTCTYESSSSPPTSSDRSIDFRDVNKMQRSRINENEASGPAYSEVFAASPYDLPATSWSNAYHNSTEYYAPATTRADYQQCQADGYLANARYVTTTSGNYTTAETNYEDQTSWKTTAESTHYGYYPDTEQQRADWLSINGDPAAFVGMASGNYYAHEPDLDDQASHRRGSGLT</sequence>
<organism evidence="1 2">
    <name type="scientific">Diplocarpon coronariae</name>
    <dbReference type="NCBI Taxonomy" id="2795749"/>
    <lineage>
        <taxon>Eukaryota</taxon>
        <taxon>Fungi</taxon>
        <taxon>Dikarya</taxon>
        <taxon>Ascomycota</taxon>
        <taxon>Pezizomycotina</taxon>
        <taxon>Leotiomycetes</taxon>
        <taxon>Helotiales</taxon>
        <taxon>Drepanopezizaceae</taxon>
        <taxon>Diplocarpon</taxon>
    </lineage>
</organism>